<keyword evidence="2" id="KW-1185">Reference proteome</keyword>
<evidence type="ECO:0000313" key="1">
    <source>
        <dbReference type="EMBL" id="KAI9513235.1"/>
    </source>
</evidence>
<sequence>MLADLPPLDTELLPLLDLSSPSLSSHASIAERFDSISEHLFQRCYLVCCSTKSDGSPRRVLYELLEFEFYLIKVDCHSDPFTHDGAEQRLSGSWYFHRVPRHRNPPNSGLPAYRGGSRKGLDLTIGMLDSPDPSITKPVPVRGGILLRTLRRVSDSTVISGPSLLVDELLRASGAADIPELVDKTWRGNISAFRSPSTTEGPDSNPSTLYMGTRETRAQTAQTYKSPRVGIDLSHPSTRLDPSDGRVRFVSKPYRYFVHPRRLTANGRGHTFLGVHDHCANALQLSKTPAALAGKIADLTGLQPHTVDKYLKTYREALDSGELDGFVGFRGKGAGSSPNTFLQLMGALQRRKLVR</sequence>
<reference evidence="1" key="1">
    <citation type="submission" date="2021-03" db="EMBL/GenBank/DDBJ databases">
        <title>Evolutionary priming and transition to the ectomycorrhizal habit in an iconic lineage of mushroom-forming fungi: is preadaptation a requirement?</title>
        <authorList>
            <consortium name="DOE Joint Genome Institute"/>
            <person name="Looney B.P."/>
            <person name="Miyauchi S."/>
            <person name="Morin E."/>
            <person name="Drula E."/>
            <person name="Courty P.E."/>
            <person name="Chicoki N."/>
            <person name="Fauchery L."/>
            <person name="Kohler A."/>
            <person name="Kuo A."/>
            <person name="LaButti K."/>
            <person name="Pangilinan J."/>
            <person name="Lipzen A."/>
            <person name="Riley R."/>
            <person name="Andreopoulos W."/>
            <person name="He G."/>
            <person name="Johnson J."/>
            <person name="Barry K.W."/>
            <person name="Grigoriev I.V."/>
            <person name="Nagy L."/>
            <person name="Hibbett D."/>
            <person name="Henrissat B."/>
            <person name="Matheny P.B."/>
            <person name="Labbe J."/>
            <person name="Martin A.F."/>
        </authorList>
    </citation>
    <scope>NUCLEOTIDE SEQUENCE</scope>
    <source>
        <strain evidence="1">BPL698</strain>
    </source>
</reference>
<gene>
    <name evidence="1" type="ORF">F5148DRAFT_972214</name>
</gene>
<protein>
    <submittedName>
        <fullName evidence="1">Uncharacterized protein</fullName>
    </submittedName>
</protein>
<dbReference type="Proteomes" id="UP001207468">
    <property type="component" value="Unassembled WGS sequence"/>
</dbReference>
<accession>A0ACC0UNS3</accession>
<organism evidence="1 2">
    <name type="scientific">Russula earlei</name>
    <dbReference type="NCBI Taxonomy" id="71964"/>
    <lineage>
        <taxon>Eukaryota</taxon>
        <taxon>Fungi</taxon>
        <taxon>Dikarya</taxon>
        <taxon>Basidiomycota</taxon>
        <taxon>Agaricomycotina</taxon>
        <taxon>Agaricomycetes</taxon>
        <taxon>Russulales</taxon>
        <taxon>Russulaceae</taxon>
        <taxon>Russula</taxon>
    </lineage>
</organism>
<comment type="caution">
    <text evidence="1">The sequence shown here is derived from an EMBL/GenBank/DDBJ whole genome shotgun (WGS) entry which is preliminary data.</text>
</comment>
<evidence type="ECO:0000313" key="2">
    <source>
        <dbReference type="Proteomes" id="UP001207468"/>
    </source>
</evidence>
<dbReference type="EMBL" id="JAGFNK010000002">
    <property type="protein sequence ID" value="KAI9513235.1"/>
    <property type="molecule type" value="Genomic_DNA"/>
</dbReference>
<name>A0ACC0UNS3_9AGAM</name>
<proteinExistence type="predicted"/>